<dbReference type="Pfam" id="PF01656">
    <property type="entry name" value="CbiA"/>
    <property type="match status" value="1"/>
</dbReference>
<gene>
    <name evidence="5" type="ORF">MUB52_20425</name>
</gene>
<sequence length="275" mass="30378">MEKLQKALSKARQERGEVKSGVKPHAPRTRLARSEPSAVDQAWAALTPFEPDPQLLERNTILAHTAQKEAASFDILRTKIFLTMRENGWKRVAVTSPDSGSGKTTISCNLAAGFSRQTEARAMLLDADLRMPSIASRLGCTPAHDLCDVLTGQVPPQEQLLRLRDNVAMSLSSKPVKDPTKLLLSDKVPKALDDLQAQFEPDIMIFDLPPMLLIDDTRATLENVDCALIVVRSEQTHLSRLDVCEREVAECTNVLGVVLNDCRNITEDDSEYGYG</sequence>
<dbReference type="InterPro" id="IPR050445">
    <property type="entry name" value="Bact_polysacc_biosynth/exp"/>
</dbReference>
<proteinExistence type="predicted"/>
<keyword evidence="5" id="KW-0808">Transferase</keyword>
<feature type="compositionally biased region" description="Basic and acidic residues" evidence="3">
    <location>
        <begin position="1"/>
        <end position="20"/>
    </location>
</feature>
<dbReference type="PANTHER" id="PTHR32309">
    <property type="entry name" value="TYROSINE-PROTEIN KINASE"/>
    <property type="match status" value="1"/>
</dbReference>
<dbReference type="InterPro" id="IPR002586">
    <property type="entry name" value="CobQ/CobB/MinD/ParA_Nub-bd_dom"/>
</dbReference>
<reference evidence="5 6" key="1">
    <citation type="submission" date="2022-04" db="EMBL/GenBank/DDBJ databases">
        <title>Roseobacter sp. WL0113 is a bacterium isolated from neritic sediment.</title>
        <authorList>
            <person name="Wang L."/>
            <person name="He W."/>
            <person name="Zhang D.-F."/>
        </authorList>
    </citation>
    <scope>NUCLEOTIDE SEQUENCE [LARGE SCALE GENOMIC DNA]</scope>
    <source>
        <strain evidence="5 6">WL0113</strain>
    </source>
</reference>
<dbReference type="Proteomes" id="UP001208690">
    <property type="component" value="Unassembled WGS sequence"/>
</dbReference>
<feature type="domain" description="CobQ/CobB/MinD/ParA nucleotide binding" evidence="4">
    <location>
        <begin position="92"/>
        <end position="264"/>
    </location>
</feature>
<evidence type="ECO:0000259" key="4">
    <source>
        <dbReference type="Pfam" id="PF01656"/>
    </source>
</evidence>
<evidence type="ECO:0000256" key="1">
    <source>
        <dbReference type="ARBA" id="ARBA00022741"/>
    </source>
</evidence>
<comment type="caution">
    <text evidence="5">The sequence shown here is derived from an EMBL/GenBank/DDBJ whole genome shotgun (WGS) entry which is preliminary data.</text>
</comment>
<dbReference type="InterPro" id="IPR005702">
    <property type="entry name" value="Wzc-like_C"/>
</dbReference>
<evidence type="ECO:0000313" key="6">
    <source>
        <dbReference type="Proteomes" id="UP001208690"/>
    </source>
</evidence>
<dbReference type="InterPro" id="IPR027417">
    <property type="entry name" value="P-loop_NTPase"/>
</dbReference>
<dbReference type="RefSeq" id="WP_263846014.1">
    <property type="nucleotide sequence ID" value="NZ_JALIEB010000020.1"/>
</dbReference>
<keyword evidence="5" id="KW-0418">Kinase</keyword>
<dbReference type="Gene3D" id="3.40.50.300">
    <property type="entry name" value="P-loop containing nucleotide triphosphate hydrolases"/>
    <property type="match status" value="1"/>
</dbReference>
<keyword evidence="6" id="KW-1185">Reference proteome</keyword>
<feature type="region of interest" description="Disordered" evidence="3">
    <location>
        <begin position="1"/>
        <end position="37"/>
    </location>
</feature>
<accession>A0ABT3BJR6</accession>
<evidence type="ECO:0000313" key="5">
    <source>
        <dbReference type="EMBL" id="MCV3273807.1"/>
    </source>
</evidence>
<dbReference type="PANTHER" id="PTHR32309:SF13">
    <property type="entry name" value="FERRIC ENTEROBACTIN TRANSPORT PROTEIN FEPE"/>
    <property type="match status" value="1"/>
</dbReference>
<organism evidence="5 6">
    <name type="scientific">Roseobacter sinensis</name>
    <dbReference type="NCBI Taxonomy" id="2931391"/>
    <lineage>
        <taxon>Bacteria</taxon>
        <taxon>Pseudomonadati</taxon>
        <taxon>Pseudomonadota</taxon>
        <taxon>Alphaproteobacteria</taxon>
        <taxon>Rhodobacterales</taxon>
        <taxon>Roseobacteraceae</taxon>
        <taxon>Roseobacter</taxon>
    </lineage>
</organism>
<dbReference type="EMBL" id="JALIEB010000020">
    <property type="protein sequence ID" value="MCV3273807.1"/>
    <property type="molecule type" value="Genomic_DNA"/>
</dbReference>
<keyword evidence="1" id="KW-0547">Nucleotide-binding</keyword>
<protein>
    <submittedName>
        <fullName evidence="5">CpsD/CapB family tyrosine-protein kinase</fullName>
    </submittedName>
</protein>
<dbReference type="SUPFAM" id="SSF52540">
    <property type="entry name" value="P-loop containing nucleoside triphosphate hydrolases"/>
    <property type="match status" value="1"/>
</dbReference>
<dbReference type="GO" id="GO:0016301">
    <property type="term" value="F:kinase activity"/>
    <property type="evidence" value="ECO:0007669"/>
    <property type="project" value="UniProtKB-KW"/>
</dbReference>
<dbReference type="CDD" id="cd05387">
    <property type="entry name" value="BY-kinase"/>
    <property type="match status" value="1"/>
</dbReference>
<evidence type="ECO:0000256" key="2">
    <source>
        <dbReference type="ARBA" id="ARBA00022840"/>
    </source>
</evidence>
<name>A0ABT3BJR6_9RHOB</name>
<evidence type="ECO:0000256" key="3">
    <source>
        <dbReference type="SAM" id="MobiDB-lite"/>
    </source>
</evidence>
<keyword evidence="2" id="KW-0067">ATP-binding</keyword>